<dbReference type="Proteomes" id="UP000602050">
    <property type="component" value="Unassembled WGS sequence"/>
</dbReference>
<proteinExistence type="predicted"/>
<evidence type="ECO:0000259" key="1">
    <source>
        <dbReference type="Pfam" id="PF01610"/>
    </source>
</evidence>
<protein>
    <submittedName>
        <fullName evidence="4">ISL3 family transposase</fullName>
    </submittedName>
</protein>
<name>A0A8J3EL44_9BACI</name>
<dbReference type="EMBL" id="BMEV01000021">
    <property type="protein sequence ID" value="GGH75056.1"/>
    <property type="molecule type" value="Genomic_DNA"/>
</dbReference>
<dbReference type="PANTHER" id="PTHR33498:SF1">
    <property type="entry name" value="TRANSPOSASE FOR INSERTION SEQUENCE ELEMENT IS1557"/>
    <property type="match status" value="1"/>
</dbReference>
<evidence type="ECO:0000313" key="5">
    <source>
        <dbReference type="Proteomes" id="UP000602050"/>
    </source>
</evidence>
<dbReference type="Pfam" id="PF13542">
    <property type="entry name" value="HTH_Tnp_ISL3"/>
    <property type="match status" value="1"/>
</dbReference>
<keyword evidence="5" id="KW-1185">Reference proteome</keyword>
<feature type="domain" description="Transposase IS204/IS1001/IS1096/IS1165 DDE" evidence="1">
    <location>
        <begin position="151"/>
        <end position="391"/>
    </location>
</feature>
<dbReference type="InterPro" id="IPR002560">
    <property type="entry name" value="Transposase_DDE"/>
</dbReference>
<dbReference type="Pfam" id="PF01610">
    <property type="entry name" value="DDE_Tnp_ISL3"/>
    <property type="match status" value="1"/>
</dbReference>
<feature type="domain" description="Transposase IS204/IS1001/IS1096/IS1165 helix-turn-helix" evidence="2">
    <location>
        <begin position="86"/>
        <end position="136"/>
    </location>
</feature>
<reference evidence="4" key="2">
    <citation type="submission" date="2020-09" db="EMBL/GenBank/DDBJ databases">
        <authorList>
            <person name="Sun Q."/>
            <person name="Zhou Y."/>
        </authorList>
    </citation>
    <scope>NUCLEOTIDE SEQUENCE</scope>
    <source>
        <strain evidence="4">CGMCC 1.12360</strain>
    </source>
</reference>
<dbReference type="NCBIfam" id="NF033550">
    <property type="entry name" value="transpos_ISL3"/>
    <property type="match status" value="1"/>
</dbReference>
<dbReference type="InterPro" id="IPR047951">
    <property type="entry name" value="Transpos_ISL3"/>
</dbReference>
<dbReference type="AlphaFoldDB" id="A0A8J3EL44"/>
<accession>A0A8J3EL44</accession>
<comment type="caution">
    <text evidence="4">The sequence shown here is derived from an EMBL/GenBank/DDBJ whole genome shotgun (WGS) entry which is preliminary data.</text>
</comment>
<dbReference type="InterPro" id="IPR032877">
    <property type="entry name" value="Transposase_HTH"/>
</dbReference>
<organism evidence="4 5">
    <name type="scientific">Compostibacillus humi</name>
    <dbReference type="NCBI Taxonomy" id="1245525"/>
    <lineage>
        <taxon>Bacteria</taxon>
        <taxon>Bacillati</taxon>
        <taxon>Bacillota</taxon>
        <taxon>Bacilli</taxon>
        <taxon>Bacillales</taxon>
        <taxon>Bacillaceae</taxon>
        <taxon>Compostibacillus</taxon>
    </lineage>
</organism>
<dbReference type="Pfam" id="PF14690">
    <property type="entry name" value="Zn_ribbon_ISL3"/>
    <property type="match status" value="1"/>
</dbReference>
<dbReference type="PANTHER" id="PTHR33498">
    <property type="entry name" value="TRANSPOSASE FOR INSERTION SEQUENCE ELEMENT IS1557"/>
    <property type="match status" value="1"/>
</dbReference>
<feature type="domain" description="Transposase IS204/IS1001/IS1096/IS1165 zinc-finger" evidence="3">
    <location>
        <begin position="35"/>
        <end position="80"/>
    </location>
</feature>
<evidence type="ECO:0000259" key="3">
    <source>
        <dbReference type="Pfam" id="PF14690"/>
    </source>
</evidence>
<sequence>MNNTIKIPGLEDVIITKVEEFEDRIAIFVEMKVQTHICPKCGKKTRKIHDYRVQKIKHLKWFERLSYIFYRKRRYRCDTCGKRFYEKNTIVDRYQRFSKEWNRAVNIRSVRAKTFKEISQQFGASPSTIIRRFDELAEKELKDVEELPRVISIDEYKGDTKEGKYQVIIANGETKEPIDILPNRRKKTIANYLRKYGAKVDVVVMDMSPSFKAAVNKALDRPVIVADRFHFCRYIYWALDAVRRRVQSTWNDYDRKKCKKMRYVFYKDSGKLSDKDRWYLNRYCQMSEELRAAYQLKEKYCKWFQQAKQNGLEKIQETKKGLYRFYELVEESGIPEFKRNIQTLKNWQTEILNSFVYGYSNGFLEGINNHTKVMKRNAFGFRNFRRSRARILLSHKYKEIGVHVG</sequence>
<evidence type="ECO:0000313" key="4">
    <source>
        <dbReference type="EMBL" id="GGH75056.1"/>
    </source>
</evidence>
<reference evidence="4" key="1">
    <citation type="journal article" date="2014" name="Int. J. Syst. Evol. Microbiol.">
        <title>Complete genome sequence of Corynebacterium casei LMG S-19264T (=DSM 44701T), isolated from a smear-ripened cheese.</title>
        <authorList>
            <consortium name="US DOE Joint Genome Institute (JGI-PGF)"/>
            <person name="Walter F."/>
            <person name="Albersmeier A."/>
            <person name="Kalinowski J."/>
            <person name="Ruckert C."/>
        </authorList>
    </citation>
    <scope>NUCLEOTIDE SEQUENCE</scope>
    <source>
        <strain evidence="4">CGMCC 1.12360</strain>
    </source>
</reference>
<dbReference type="InterPro" id="IPR029261">
    <property type="entry name" value="Transposase_Znf"/>
</dbReference>
<dbReference type="RefSeq" id="WP_188391720.1">
    <property type="nucleotide sequence ID" value="NZ_BMEV01000021.1"/>
</dbReference>
<evidence type="ECO:0000259" key="2">
    <source>
        <dbReference type="Pfam" id="PF13542"/>
    </source>
</evidence>
<gene>
    <name evidence="4" type="ORF">GCM10010978_14530</name>
</gene>